<dbReference type="SUPFAM" id="SSF160369">
    <property type="entry name" value="Ribosomal protein L10-like"/>
    <property type="match status" value="1"/>
</dbReference>
<accession>A0AAU9DCR3</accession>
<dbReference type="EMBL" id="AP027059">
    <property type="protein sequence ID" value="BDU51291.1"/>
    <property type="molecule type" value="Genomic_DNA"/>
</dbReference>
<dbReference type="GO" id="GO:0005840">
    <property type="term" value="C:ribosome"/>
    <property type="evidence" value="ECO:0007669"/>
    <property type="project" value="UniProtKB-KW"/>
</dbReference>
<evidence type="ECO:0000256" key="2">
    <source>
        <dbReference type="ARBA" id="ARBA00022980"/>
    </source>
</evidence>
<dbReference type="AlphaFoldDB" id="A0AAU9DCR3"/>
<evidence type="ECO:0000256" key="1">
    <source>
        <dbReference type="ARBA" id="ARBA00008889"/>
    </source>
</evidence>
<gene>
    <name evidence="5 6" type="primary">rplJ</name>
    <name evidence="6" type="ORF">HLVA_18600</name>
</gene>
<dbReference type="InterPro" id="IPR043141">
    <property type="entry name" value="Ribosomal_uL10-like_sf"/>
</dbReference>
<evidence type="ECO:0000313" key="7">
    <source>
        <dbReference type="Proteomes" id="UP001321582"/>
    </source>
</evidence>
<evidence type="ECO:0000256" key="4">
    <source>
        <dbReference type="ARBA" id="ARBA00035202"/>
    </source>
</evidence>
<dbReference type="InterPro" id="IPR047865">
    <property type="entry name" value="Ribosomal_uL10_bac_type"/>
</dbReference>
<dbReference type="InterPro" id="IPR001790">
    <property type="entry name" value="Ribosomal_uL10"/>
</dbReference>
<evidence type="ECO:0000256" key="5">
    <source>
        <dbReference type="HAMAP-Rule" id="MF_00362"/>
    </source>
</evidence>
<dbReference type="Proteomes" id="UP001321582">
    <property type="component" value="Chromosome"/>
</dbReference>
<dbReference type="CDD" id="cd05797">
    <property type="entry name" value="Ribosomal_L10"/>
    <property type="match status" value="1"/>
</dbReference>
<name>A0AAU9DCR3_9FUSO</name>
<dbReference type="HAMAP" id="MF_00362">
    <property type="entry name" value="Ribosomal_uL10"/>
    <property type="match status" value="1"/>
</dbReference>
<keyword evidence="3 5" id="KW-0687">Ribonucleoprotein</keyword>
<dbReference type="RefSeq" id="WP_307904158.1">
    <property type="nucleotide sequence ID" value="NZ_AP027059.1"/>
</dbReference>
<dbReference type="GO" id="GO:0006412">
    <property type="term" value="P:translation"/>
    <property type="evidence" value="ECO:0007669"/>
    <property type="project" value="UniProtKB-UniRule"/>
</dbReference>
<keyword evidence="7" id="KW-1185">Reference proteome</keyword>
<evidence type="ECO:0000256" key="3">
    <source>
        <dbReference type="ARBA" id="ARBA00023274"/>
    </source>
</evidence>
<dbReference type="Pfam" id="PF00466">
    <property type="entry name" value="Ribosomal_L10"/>
    <property type="match status" value="1"/>
</dbReference>
<keyword evidence="5" id="KW-0699">rRNA-binding</keyword>
<reference evidence="6 7" key="1">
    <citation type="submission" date="2022-11" db="EMBL/GenBank/DDBJ databases">
        <title>Haliovirga abyssi gen. nov., sp. nov., a mesophilic fermentative bacterium isolated from the Iheya North hydrothermal field and the proposal of Haliovirgaceae fam. nov.</title>
        <authorList>
            <person name="Miyazaki U."/>
            <person name="Tame A."/>
            <person name="Miyazaki J."/>
            <person name="Takai K."/>
            <person name="Sawayama S."/>
            <person name="Kitajima M."/>
            <person name="Okamoto A."/>
            <person name="Nakagawa S."/>
        </authorList>
    </citation>
    <scope>NUCLEOTIDE SEQUENCE [LARGE SCALE GENOMIC DNA]</scope>
    <source>
        <strain evidence="6 7">IC12</strain>
    </source>
</reference>
<keyword evidence="5" id="KW-0694">RNA-binding</keyword>
<organism evidence="6 7">
    <name type="scientific">Haliovirga abyssi</name>
    <dbReference type="NCBI Taxonomy" id="2996794"/>
    <lineage>
        <taxon>Bacteria</taxon>
        <taxon>Fusobacteriati</taxon>
        <taxon>Fusobacteriota</taxon>
        <taxon>Fusobacteriia</taxon>
        <taxon>Fusobacteriales</taxon>
        <taxon>Haliovirgaceae</taxon>
        <taxon>Haliovirga</taxon>
    </lineage>
</organism>
<dbReference type="Gene3D" id="3.30.70.1730">
    <property type="match status" value="1"/>
</dbReference>
<dbReference type="GO" id="GO:1990904">
    <property type="term" value="C:ribonucleoprotein complex"/>
    <property type="evidence" value="ECO:0007669"/>
    <property type="project" value="UniProtKB-KW"/>
</dbReference>
<sequence length="168" mass="18391">MANQKKVEAVKGLLEKIKKANAIVLVDYKGIKVSEDTEVRKNFREAEVEYIVAKNRLFKIALQEAGVEDSFDDVLEGTTAFAFSYGDVVAPAKIAYEFGKGKDIFNIKAGYIEGKRVELAEIEALAKLPSREGLLGQVAGSLMSIITKVAYAVNAVKESKEGQEEQAE</sequence>
<dbReference type="InterPro" id="IPR022973">
    <property type="entry name" value="Ribosomal_uL10_bac"/>
</dbReference>
<protein>
    <recommendedName>
        <fullName evidence="4 5">Large ribosomal subunit protein uL10</fullName>
    </recommendedName>
</protein>
<dbReference type="NCBIfam" id="NF000955">
    <property type="entry name" value="PRK00099.1-1"/>
    <property type="match status" value="1"/>
</dbReference>
<comment type="similarity">
    <text evidence="1 5">Belongs to the universal ribosomal protein uL10 family.</text>
</comment>
<keyword evidence="2 5" id="KW-0689">Ribosomal protein</keyword>
<proteinExistence type="inferred from homology"/>
<dbReference type="KEGG" id="haby:HLVA_18600"/>
<dbReference type="GO" id="GO:0070180">
    <property type="term" value="F:large ribosomal subunit rRNA binding"/>
    <property type="evidence" value="ECO:0007669"/>
    <property type="project" value="UniProtKB-UniRule"/>
</dbReference>
<comment type="function">
    <text evidence="5">Forms part of the ribosomal stalk, playing a central role in the interaction of the ribosome with GTP-bound translation factors.</text>
</comment>
<comment type="subunit">
    <text evidence="5">Part of the ribosomal stalk of the 50S ribosomal subunit. The N-terminus interacts with L11 and the large rRNA to form the base of the stalk. The C-terminus forms an elongated spine to which L12 dimers bind in a sequential fashion forming a multimeric L10(L12)X complex.</text>
</comment>
<dbReference type="PANTHER" id="PTHR11560">
    <property type="entry name" value="39S RIBOSOMAL PROTEIN L10, MITOCHONDRIAL"/>
    <property type="match status" value="1"/>
</dbReference>
<evidence type="ECO:0000313" key="6">
    <source>
        <dbReference type="EMBL" id="BDU51291.1"/>
    </source>
</evidence>